<feature type="modified residue" description="N6-carboxylysine" evidence="5">
    <location>
        <position position="155"/>
    </location>
</feature>
<dbReference type="Proteomes" id="UP000587002">
    <property type="component" value="Unassembled WGS sequence"/>
</dbReference>
<keyword evidence="3" id="KW-0479">Metal-binding</keyword>
<dbReference type="EC" id="3.5.2.2" evidence="7"/>
<reference evidence="7 8" key="1">
    <citation type="submission" date="2020-07" db="EMBL/GenBank/DDBJ databases">
        <title>Sequencing the genomes of 1000 actinobacteria strains.</title>
        <authorList>
            <person name="Klenk H.-P."/>
        </authorList>
    </citation>
    <scope>NUCLEOTIDE SEQUENCE [LARGE SCALE GENOMIC DNA]</scope>
    <source>
        <strain evidence="7 8">DSM 44065</strain>
    </source>
</reference>
<dbReference type="InterPro" id="IPR011778">
    <property type="entry name" value="Hydantoinase/dihydroPyrase"/>
</dbReference>
<evidence type="ECO:0000256" key="2">
    <source>
        <dbReference type="ARBA" id="ARBA00008829"/>
    </source>
</evidence>
<dbReference type="InterPro" id="IPR006680">
    <property type="entry name" value="Amidohydro-rel"/>
</dbReference>
<accession>A0A853ASG1</accession>
<dbReference type="NCBIfam" id="TIGR02033">
    <property type="entry name" value="D-hydantoinase"/>
    <property type="match status" value="1"/>
</dbReference>
<comment type="caution">
    <text evidence="7">The sequence shown here is derived from an EMBL/GenBank/DDBJ whole genome shotgun (WGS) entry which is preliminary data.</text>
</comment>
<evidence type="ECO:0000256" key="1">
    <source>
        <dbReference type="ARBA" id="ARBA00001947"/>
    </source>
</evidence>
<evidence type="ECO:0000256" key="5">
    <source>
        <dbReference type="PIRSR" id="PIRSR611778-50"/>
    </source>
</evidence>
<keyword evidence="8" id="KW-1185">Reference proteome</keyword>
<evidence type="ECO:0000313" key="8">
    <source>
        <dbReference type="Proteomes" id="UP000587002"/>
    </source>
</evidence>
<dbReference type="AlphaFoldDB" id="A0A853ASG1"/>
<comment type="PTM">
    <text evidence="5">Carbamylation allows a single lysine to coordinate two divalent metal cations.</text>
</comment>
<dbReference type="InterPro" id="IPR050378">
    <property type="entry name" value="Metallo-dep_Hydrolases_sf"/>
</dbReference>
<dbReference type="CDD" id="cd01314">
    <property type="entry name" value="D-HYD"/>
    <property type="match status" value="1"/>
</dbReference>
<dbReference type="GO" id="GO:0046872">
    <property type="term" value="F:metal ion binding"/>
    <property type="evidence" value="ECO:0007669"/>
    <property type="project" value="UniProtKB-KW"/>
</dbReference>
<evidence type="ECO:0000259" key="6">
    <source>
        <dbReference type="Pfam" id="PF01979"/>
    </source>
</evidence>
<dbReference type="GO" id="GO:0005829">
    <property type="term" value="C:cytosol"/>
    <property type="evidence" value="ECO:0007669"/>
    <property type="project" value="TreeGrafter"/>
</dbReference>
<dbReference type="Gene3D" id="3.20.20.140">
    <property type="entry name" value="Metal-dependent hydrolases"/>
    <property type="match status" value="1"/>
</dbReference>
<evidence type="ECO:0000313" key="7">
    <source>
        <dbReference type="EMBL" id="NYI84947.1"/>
    </source>
</evidence>
<keyword evidence="4 7" id="KW-0378">Hydrolase</keyword>
<evidence type="ECO:0000256" key="4">
    <source>
        <dbReference type="ARBA" id="ARBA00022801"/>
    </source>
</evidence>
<comment type="similarity">
    <text evidence="2">Belongs to the metallo-dependent hydrolases superfamily. Hydantoinase/dihydropyrimidinase family.</text>
</comment>
<dbReference type="RefSeq" id="WP_179722602.1">
    <property type="nucleotide sequence ID" value="NZ_BAABFH010000001.1"/>
</dbReference>
<evidence type="ECO:0000256" key="3">
    <source>
        <dbReference type="ARBA" id="ARBA00022723"/>
    </source>
</evidence>
<dbReference type="InterPro" id="IPR011059">
    <property type="entry name" value="Metal-dep_hydrolase_composite"/>
</dbReference>
<dbReference type="GO" id="GO:0004157">
    <property type="term" value="F:dihydropyrimidinase activity"/>
    <property type="evidence" value="ECO:0007669"/>
    <property type="project" value="UniProtKB-EC"/>
</dbReference>
<dbReference type="PANTHER" id="PTHR11647:SF1">
    <property type="entry name" value="COLLAPSIN RESPONSE MEDIATOR PROTEIN"/>
    <property type="match status" value="1"/>
</dbReference>
<name>A0A853ASG1_9PSEU</name>
<sequence>MSRTVIRGGLVITATEEVRADVLVEGEQVAAIAAPEVAEQWVDGADTVVDAAGHYVIPGAVDGHTHMQMPFGGTYASDTFETGTRAAAWGGTTTIVDFAIQPVGGSLREGLDAWHAEADGRCAVDYGFHMILSDVGDDALKEVDALVAEGITSFKMFMAYPGVFYSDDGQILRAMQQAADNGALTMVHAENGIAIDVLVQQALAAGRTDPRYHGQVRHPLLEAEATHRAIQLARVAGAPLYVVHVSAGEAVAELARARDDGLAVFGETCPQYLFLSADDLARPEFEGAKYVCSTPLRPVAHQAHLWRALRTNDLSVVSTDHCPFCFKDQKELGLGDFSKIPNGIPGVENRVDLLHQAVVDGHISRRRWVELACTTPARMFGLHPRKGTIAPGSDADIVVYDPHREHVLSAQTHHMNVDYNAYEGRTVTGAVRTVLSRGQVIVDDGAYLGRAGHGRFLRRDTCQYLT</sequence>
<dbReference type="SUPFAM" id="SSF51338">
    <property type="entry name" value="Composite domain of metallo-dependent hydrolases"/>
    <property type="match status" value="2"/>
</dbReference>
<dbReference type="PANTHER" id="PTHR11647">
    <property type="entry name" value="HYDRANTOINASE/DIHYDROPYRIMIDINASE FAMILY MEMBER"/>
    <property type="match status" value="1"/>
</dbReference>
<dbReference type="FunFam" id="3.20.20.140:FF:000037">
    <property type="entry name" value="Dihydropyrimidinase"/>
    <property type="match status" value="1"/>
</dbReference>
<organism evidence="7 8">
    <name type="scientific">Saccharopolyspora hordei</name>
    <dbReference type="NCBI Taxonomy" id="1838"/>
    <lineage>
        <taxon>Bacteria</taxon>
        <taxon>Bacillati</taxon>
        <taxon>Actinomycetota</taxon>
        <taxon>Actinomycetes</taxon>
        <taxon>Pseudonocardiales</taxon>
        <taxon>Pseudonocardiaceae</taxon>
        <taxon>Saccharopolyspora</taxon>
    </lineage>
</organism>
<dbReference type="SUPFAM" id="SSF51556">
    <property type="entry name" value="Metallo-dependent hydrolases"/>
    <property type="match status" value="1"/>
</dbReference>
<protein>
    <submittedName>
        <fullName evidence="7">Dihydropyrimidinase</fullName>
        <ecNumber evidence="7">3.5.2.2</ecNumber>
    </submittedName>
</protein>
<comment type="cofactor">
    <cofactor evidence="1">
        <name>Zn(2+)</name>
        <dbReference type="ChEBI" id="CHEBI:29105"/>
    </cofactor>
</comment>
<dbReference type="InterPro" id="IPR032466">
    <property type="entry name" value="Metal_Hydrolase"/>
</dbReference>
<gene>
    <name evidence="7" type="ORF">HNR68_003577</name>
</gene>
<dbReference type="Gene3D" id="2.30.40.10">
    <property type="entry name" value="Urease, subunit C, domain 1"/>
    <property type="match status" value="1"/>
</dbReference>
<dbReference type="EMBL" id="JACCFJ010000001">
    <property type="protein sequence ID" value="NYI84947.1"/>
    <property type="molecule type" value="Genomic_DNA"/>
</dbReference>
<proteinExistence type="inferred from homology"/>
<feature type="domain" description="Amidohydrolase-related" evidence="6">
    <location>
        <begin position="55"/>
        <end position="440"/>
    </location>
</feature>
<dbReference type="Pfam" id="PF01979">
    <property type="entry name" value="Amidohydro_1"/>
    <property type="match status" value="1"/>
</dbReference>